<proteinExistence type="predicted"/>
<accession>A0A377JNL1</accession>
<dbReference type="AlphaFoldDB" id="A0A377JNL1"/>
<evidence type="ECO:0000313" key="2">
    <source>
        <dbReference type="Proteomes" id="UP000255335"/>
    </source>
</evidence>
<protein>
    <submittedName>
        <fullName evidence="1">Uncharacterized protein</fullName>
    </submittedName>
</protein>
<dbReference type="RefSeq" id="WP_115025930.1">
    <property type="nucleotide sequence ID" value="NZ_UGHZ01000001.1"/>
</dbReference>
<evidence type="ECO:0000313" key="1">
    <source>
        <dbReference type="EMBL" id="STP09184.1"/>
    </source>
</evidence>
<dbReference type="Proteomes" id="UP000255335">
    <property type="component" value="Unassembled WGS sequence"/>
</dbReference>
<organism evidence="1 2">
    <name type="scientific">Helicobacter cinaedi</name>
    <dbReference type="NCBI Taxonomy" id="213"/>
    <lineage>
        <taxon>Bacteria</taxon>
        <taxon>Pseudomonadati</taxon>
        <taxon>Campylobacterota</taxon>
        <taxon>Epsilonproteobacteria</taxon>
        <taxon>Campylobacterales</taxon>
        <taxon>Helicobacteraceae</taxon>
        <taxon>Helicobacter</taxon>
    </lineage>
</organism>
<gene>
    <name evidence="1" type="ORF">NCTC12221_00619</name>
</gene>
<dbReference type="EMBL" id="UGHZ01000001">
    <property type="protein sequence ID" value="STP09184.1"/>
    <property type="molecule type" value="Genomic_DNA"/>
</dbReference>
<reference evidence="1 2" key="1">
    <citation type="submission" date="2018-06" db="EMBL/GenBank/DDBJ databases">
        <authorList>
            <consortium name="Pathogen Informatics"/>
            <person name="Doyle S."/>
        </authorList>
    </citation>
    <scope>NUCLEOTIDE SEQUENCE [LARGE SCALE GENOMIC DNA]</scope>
    <source>
        <strain evidence="1 2">NCTC12221</strain>
    </source>
</reference>
<name>A0A377JNL1_9HELI</name>
<sequence>MNKKLIALILGLGALVALGLGVFLSIKTKDIKSHLEKTLNEKFESFVQESGYITEWEPFSCSGLVNIGCYSPKIVATDGEGILTLKNMGFDIDSMDNASLQASLNIKDITLGVKDIDKEDKDLKENLALFSSFFPNNVKCNISLKQNDDKLAENLQCTIAAKNATYQIQGVDTYQHDGFKTQNIAQILQDFYFDAFVNEESSTHFEEYKYALDNVMFKVKDNGLSKDLYKYYELQSNAQGLPVSQEGFEQNAKNVNMLATIGLSLIMGEAYHNEIIELGNALESLVLGKSKELGFSFKRKADSQEEFVSLKEFLLNPYASYLADNFTFEIISQ</sequence>